<dbReference type="EMBL" id="WKFB01000281">
    <property type="protein sequence ID" value="KAF6728490.1"/>
    <property type="molecule type" value="Genomic_DNA"/>
</dbReference>
<reference evidence="1" key="1">
    <citation type="journal article" name="BMC Genomics">
        <title>Long-read sequencing and de novo genome assembly of marine medaka (Oryzias melastigma).</title>
        <authorList>
            <person name="Liang P."/>
            <person name="Saqib H.S.A."/>
            <person name="Ni X."/>
            <person name="Shen Y."/>
        </authorList>
    </citation>
    <scope>NUCLEOTIDE SEQUENCE</scope>
    <source>
        <strain evidence="1">Bigg-433</strain>
    </source>
</reference>
<sequence>MGGEIGSKHDQKLGLAKCSPHQTDPFHCKAGDPSKLGVSREDFGDGTRFSAGLEDSCGLQTFKRPLRNTV</sequence>
<accession>A0A834CKD3</accession>
<gene>
    <name evidence="1" type="ORF">FQA47_008638</name>
</gene>
<evidence type="ECO:0000313" key="2">
    <source>
        <dbReference type="Proteomes" id="UP000646548"/>
    </source>
</evidence>
<evidence type="ECO:0000313" key="1">
    <source>
        <dbReference type="EMBL" id="KAF6728490.1"/>
    </source>
</evidence>
<dbReference type="AlphaFoldDB" id="A0A834CKD3"/>
<proteinExistence type="predicted"/>
<name>A0A834CKD3_ORYME</name>
<comment type="caution">
    <text evidence="1">The sequence shown here is derived from an EMBL/GenBank/DDBJ whole genome shotgun (WGS) entry which is preliminary data.</text>
</comment>
<organism evidence="1 2">
    <name type="scientific">Oryzias melastigma</name>
    <name type="common">Marine medaka</name>
    <dbReference type="NCBI Taxonomy" id="30732"/>
    <lineage>
        <taxon>Eukaryota</taxon>
        <taxon>Metazoa</taxon>
        <taxon>Chordata</taxon>
        <taxon>Craniata</taxon>
        <taxon>Vertebrata</taxon>
        <taxon>Euteleostomi</taxon>
        <taxon>Actinopterygii</taxon>
        <taxon>Neopterygii</taxon>
        <taxon>Teleostei</taxon>
        <taxon>Neoteleostei</taxon>
        <taxon>Acanthomorphata</taxon>
        <taxon>Ovalentaria</taxon>
        <taxon>Atherinomorphae</taxon>
        <taxon>Beloniformes</taxon>
        <taxon>Adrianichthyidae</taxon>
        <taxon>Oryziinae</taxon>
        <taxon>Oryzias</taxon>
    </lineage>
</organism>
<protein>
    <submittedName>
        <fullName evidence="1">Uncharacterized protein</fullName>
    </submittedName>
</protein>
<dbReference type="Proteomes" id="UP000646548">
    <property type="component" value="Unassembled WGS sequence"/>
</dbReference>